<reference evidence="2" key="1">
    <citation type="submission" date="2016-11" db="EMBL/GenBank/DDBJ databases">
        <authorList>
            <person name="Varghese N."/>
            <person name="Submissions S."/>
        </authorList>
    </citation>
    <scope>NUCLEOTIDE SEQUENCE [LARGE SCALE GENOMIC DNA]</scope>
    <source>
        <strain evidence="2">DSM 3071</strain>
    </source>
</reference>
<dbReference type="GeneID" id="89507840"/>
<keyword evidence="2" id="KW-1185">Reference proteome</keyword>
<gene>
    <name evidence="1" type="ORF">SAMN02745229_03260</name>
</gene>
<dbReference type="Proteomes" id="UP000184278">
    <property type="component" value="Unassembled WGS sequence"/>
</dbReference>
<proteinExistence type="predicted"/>
<accession>A0A1M6C305</accession>
<name>A0A1M6C305_BUTFI</name>
<evidence type="ECO:0000313" key="2">
    <source>
        <dbReference type="Proteomes" id="UP000184278"/>
    </source>
</evidence>
<dbReference type="EMBL" id="FQXK01000033">
    <property type="protein sequence ID" value="SHI55332.1"/>
    <property type="molecule type" value="Genomic_DNA"/>
</dbReference>
<dbReference type="RefSeq" id="WP_073389325.1">
    <property type="nucleotide sequence ID" value="NZ_FQXK01000033.1"/>
</dbReference>
<dbReference type="STRING" id="1121131.SAMN02745229_03260"/>
<dbReference type="OrthoDB" id="2085212at2"/>
<dbReference type="InterPro" id="IPR024962">
    <property type="entry name" value="YukD-like"/>
</dbReference>
<evidence type="ECO:0000313" key="1">
    <source>
        <dbReference type="EMBL" id="SHI55332.1"/>
    </source>
</evidence>
<dbReference type="Pfam" id="PF08817">
    <property type="entry name" value="YukD"/>
    <property type="match status" value="1"/>
</dbReference>
<dbReference type="AlphaFoldDB" id="A0A1M6C305"/>
<sequence>MEDKVIVIFKRRSSDPGIDIEIPTDITAAELIYGLNQGLHLGINVDDPIHAYMRAENPIALIRGDVTIEELGIRNGSVIVMEE</sequence>
<organism evidence="1 2">
    <name type="scientific">Butyrivibrio fibrisolvens DSM 3071</name>
    <dbReference type="NCBI Taxonomy" id="1121131"/>
    <lineage>
        <taxon>Bacteria</taxon>
        <taxon>Bacillati</taxon>
        <taxon>Bacillota</taxon>
        <taxon>Clostridia</taxon>
        <taxon>Lachnospirales</taxon>
        <taxon>Lachnospiraceae</taxon>
        <taxon>Butyrivibrio</taxon>
    </lineage>
</organism>
<protein>
    <submittedName>
        <fullName evidence="1">WXG100 protein secretion system (Wss), protein YukD</fullName>
    </submittedName>
</protein>